<comment type="caution">
    <text evidence="1">The sequence shown here is derived from an EMBL/GenBank/DDBJ whole genome shotgun (WGS) entry which is preliminary data.</text>
</comment>
<reference evidence="1" key="2">
    <citation type="journal article" date="2024" name="Plant">
        <title>Genomic evolution and insights into agronomic trait innovations of Sesamum species.</title>
        <authorList>
            <person name="Miao H."/>
            <person name="Wang L."/>
            <person name="Qu L."/>
            <person name="Liu H."/>
            <person name="Sun Y."/>
            <person name="Le M."/>
            <person name="Wang Q."/>
            <person name="Wei S."/>
            <person name="Zheng Y."/>
            <person name="Lin W."/>
            <person name="Duan Y."/>
            <person name="Cao H."/>
            <person name="Xiong S."/>
            <person name="Wang X."/>
            <person name="Wei L."/>
            <person name="Li C."/>
            <person name="Ma Q."/>
            <person name="Ju M."/>
            <person name="Zhao R."/>
            <person name="Li G."/>
            <person name="Mu C."/>
            <person name="Tian Q."/>
            <person name="Mei H."/>
            <person name="Zhang T."/>
            <person name="Gao T."/>
            <person name="Zhang H."/>
        </authorList>
    </citation>
    <scope>NUCLEOTIDE SEQUENCE</scope>
    <source>
        <strain evidence="1">K16</strain>
    </source>
</reference>
<dbReference type="AlphaFoldDB" id="A0AAE1T7C1"/>
<dbReference type="Pfam" id="PF02992">
    <property type="entry name" value="Transposase_21"/>
    <property type="match status" value="1"/>
</dbReference>
<evidence type="ECO:0000313" key="1">
    <source>
        <dbReference type="EMBL" id="KAK4383548.1"/>
    </source>
</evidence>
<name>A0AAE1T7C1_9LAMI</name>
<protein>
    <submittedName>
        <fullName evidence="1">Uncharacterized protein</fullName>
    </submittedName>
</protein>
<gene>
    <name evidence="1" type="ORF">Sango_2764800</name>
</gene>
<dbReference type="Proteomes" id="UP001289374">
    <property type="component" value="Unassembled WGS sequence"/>
</dbReference>
<dbReference type="PANTHER" id="PTHR10775">
    <property type="entry name" value="OS08G0208400 PROTEIN"/>
    <property type="match status" value="1"/>
</dbReference>
<dbReference type="InterPro" id="IPR004242">
    <property type="entry name" value="Transposase_21"/>
</dbReference>
<accession>A0AAE1T7C1</accession>
<organism evidence="1 2">
    <name type="scientific">Sesamum angolense</name>
    <dbReference type="NCBI Taxonomy" id="2727404"/>
    <lineage>
        <taxon>Eukaryota</taxon>
        <taxon>Viridiplantae</taxon>
        <taxon>Streptophyta</taxon>
        <taxon>Embryophyta</taxon>
        <taxon>Tracheophyta</taxon>
        <taxon>Spermatophyta</taxon>
        <taxon>Magnoliopsida</taxon>
        <taxon>eudicotyledons</taxon>
        <taxon>Gunneridae</taxon>
        <taxon>Pentapetalae</taxon>
        <taxon>asterids</taxon>
        <taxon>lamiids</taxon>
        <taxon>Lamiales</taxon>
        <taxon>Pedaliaceae</taxon>
        <taxon>Sesamum</taxon>
    </lineage>
</organism>
<keyword evidence="2" id="KW-1185">Reference proteome</keyword>
<reference evidence="1" key="1">
    <citation type="submission" date="2020-06" db="EMBL/GenBank/DDBJ databases">
        <authorList>
            <person name="Li T."/>
            <person name="Hu X."/>
            <person name="Zhang T."/>
            <person name="Song X."/>
            <person name="Zhang H."/>
            <person name="Dai N."/>
            <person name="Sheng W."/>
            <person name="Hou X."/>
            <person name="Wei L."/>
        </authorList>
    </citation>
    <scope>NUCLEOTIDE SEQUENCE</scope>
    <source>
        <strain evidence="1">K16</strain>
        <tissue evidence="1">Leaf</tissue>
    </source>
</reference>
<dbReference type="EMBL" id="JACGWL010000551">
    <property type="protein sequence ID" value="KAK4383548.1"/>
    <property type="molecule type" value="Genomic_DNA"/>
</dbReference>
<dbReference type="PANTHER" id="PTHR10775:SF193">
    <property type="entry name" value="DUF4216 DOMAIN-CONTAINING PROTEIN"/>
    <property type="match status" value="1"/>
</dbReference>
<evidence type="ECO:0000313" key="2">
    <source>
        <dbReference type="Proteomes" id="UP001289374"/>
    </source>
</evidence>
<sequence>MRTCHVDAGPSSYCYGGGPYNYESGLAGRFYNIMHDVDHPLWNDCTQSQLSVVAELADIKTDDHIFKQIYDRIPQWANIILPSDHTLPGDYYSTKKLIKNLDLPVENMVIPDPSNPKRLIDVYLEPLIEELLQLWHVGVRTYGHSTDNTFMMRAALMWTVNNLLAYGIASV</sequence>
<proteinExistence type="predicted"/>